<keyword evidence="2" id="KW-1185">Reference proteome</keyword>
<evidence type="ECO:0000313" key="2">
    <source>
        <dbReference type="Proteomes" id="UP001226762"/>
    </source>
</evidence>
<protein>
    <recommendedName>
        <fullName evidence="3">Phytanoyl-CoA dioxygenase PhyH</fullName>
    </recommendedName>
</protein>
<gene>
    <name evidence="1" type="ORF">NO357_04725</name>
</gene>
<reference evidence="1" key="2">
    <citation type="submission" date="2023-02" db="EMBL/GenBank/DDBJ databases">
        <title>'Rhodoalgimonas zhirmunskyi' gen. nov., isolated from a red alga.</title>
        <authorList>
            <person name="Nedashkovskaya O.I."/>
            <person name="Otstavnykh N.Y."/>
            <person name="Bystritskaya E.P."/>
            <person name="Balabanova L.A."/>
            <person name="Isaeva M.P."/>
        </authorList>
    </citation>
    <scope>NUCLEOTIDE SEQUENCE</scope>
    <source>
        <strain evidence="1">KCTC 52189</strain>
    </source>
</reference>
<name>A0AAE3WCP5_9RHOB</name>
<organism evidence="1 2">
    <name type="scientific">Marimonas arenosa</name>
    <dbReference type="NCBI Taxonomy" id="1795305"/>
    <lineage>
        <taxon>Bacteria</taxon>
        <taxon>Pseudomonadati</taxon>
        <taxon>Pseudomonadota</taxon>
        <taxon>Alphaproteobacteria</taxon>
        <taxon>Rhodobacterales</taxon>
        <taxon>Paracoccaceae</taxon>
        <taxon>Marimonas</taxon>
    </lineage>
</organism>
<evidence type="ECO:0008006" key="3">
    <source>
        <dbReference type="Google" id="ProtNLM"/>
    </source>
</evidence>
<reference evidence="1" key="1">
    <citation type="submission" date="2022-07" db="EMBL/GenBank/DDBJ databases">
        <authorList>
            <person name="Otstavnykh N."/>
            <person name="Isaeva M."/>
            <person name="Bystritskaya E."/>
        </authorList>
    </citation>
    <scope>NUCLEOTIDE SEQUENCE</scope>
    <source>
        <strain evidence="1">KCTC 52189</strain>
    </source>
</reference>
<comment type="caution">
    <text evidence="1">The sequence shown here is derived from an EMBL/GenBank/DDBJ whole genome shotgun (WGS) entry which is preliminary data.</text>
</comment>
<dbReference type="Proteomes" id="UP001226762">
    <property type="component" value="Unassembled WGS sequence"/>
</dbReference>
<dbReference type="EMBL" id="JANHAX010000001">
    <property type="protein sequence ID" value="MDQ2089203.1"/>
    <property type="molecule type" value="Genomic_DNA"/>
</dbReference>
<dbReference type="Gene3D" id="2.60.120.620">
    <property type="entry name" value="q2cbj1_9rhob like domain"/>
    <property type="match status" value="1"/>
</dbReference>
<evidence type="ECO:0000313" key="1">
    <source>
        <dbReference type="EMBL" id="MDQ2089203.1"/>
    </source>
</evidence>
<dbReference type="AlphaFoldDB" id="A0AAE3WCP5"/>
<sequence length="258" mass="28376">MVEAFRHHGYARFGSDPDLTRWAAAARPHADAALADPDQRARWLVCQGTWFVGVDALPNAVDGAIDGVALRGAAVTFAQGLFGALPLHLAQVSVVLPGYPKPRKGESEPAFRYRVIRDAAHLDGIKAFGSERERRIDELHGWILCLPLNDAGPGASPMVVWEGSHEVMRRRLLQALNGVPEAAWPRVDLTAVYQAARREVFETCRRVELPAMPGEAYLLHRLCLHGVAPWRDGPTEGRMVAYFRPELPGGPADWLGLD</sequence>
<dbReference type="RefSeq" id="WP_306734453.1">
    <property type="nucleotide sequence ID" value="NZ_JANHAX010000001.1"/>
</dbReference>
<accession>A0AAE3WCP5</accession>
<proteinExistence type="predicted"/>
<dbReference type="SUPFAM" id="SSF51197">
    <property type="entry name" value="Clavaminate synthase-like"/>
    <property type="match status" value="1"/>
</dbReference>